<organism evidence="1 2">
    <name type="scientific">Cysteiniphilum litorale</name>
    <dbReference type="NCBI Taxonomy" id="2056700"/>
    <lineage>
        <taxon>Bacteria</taxon>
        <taxon>Pseudomonadati</taxon>
        <taxon>Pseudomonadota</taxon>
        <taxon>Gammaproteobacteria</taxon>
        <taxon>Thiotrichales</taxon>
        <taxon>Fastidiosibacteraceae</taxon>
        <taxon>Cysteiniphilum</taxon>
    </lineage>
</organism>
<keyword evidence="2" id="KW-1185">Reference proteome</keyword>
<sequence length="76" mass="8834">MIKQKQNIFAIQEAISELSERSELIDEIIGFKTNFKDQLGLLLKPYDSGHSLLSHLRWLPSFELLRSFDPAIPHRI</sequence>
<comment type="caution">
    <text evidence="1">The sequence shown here is derived from an EMBL/GenBank/DDBJ whole genome shotgun (WGS) entry which is preliminary data.</text>
</comment>
<name>A0A8J2Z665_9GAMM</name>
<proteinExistence type="predicted"/>
<evidence type="ECO:0000313" key="1">
    <source>
        <dbReference type="EMBL" id="GGG05048.1"/>
    </source>
</evidence>
<accession>A0A8J2Z665</accession>
<dbReference type="EMBL" id="BMJS01000034">
    <property type="protein sequence ID" value="GGG05048.1"/>
    <property type="molecule type" value="Genomic_DNA"/>
</dbReference>
<evidence type="ECO:0000313" key="2">
    <source>
        <dbReference type="Proteomes" id="UP000636949"/>
    </source>
</evidence>
<protein>
    <submittedName>
        <fullName evidence="1">Uncharacterized protein</fullName>
    </submittedName>
</protein>
<gene>
    <name evidence="1" type="ORF">GCM10010995_23140</name>
</gene>
<dbReference type="AlphaFoldDB" id="A0A8J2Z665"/>
<reference evidence="1" key="2">
    <citation type="submission" date="2020-09" db="EMBL/GenBank/DDBJ databases">
        <authorList>
            <person name="Sun Q."/>
            <person name="Zhou Y."/>
        </authorList>
    </citation>
    <scope>NUCLEOTIDE SEQUENCE</scope>
    <source>
        <strain evidence="1">CGMCC 1.15758</strain>
    </source>
</reference>
<dbReference type="Proteomes" id="UP000636949">
    <property type="component" value="Unassembled WGS sequence"/>
</dbReference>
<reference evidence="1" key="1">
    <citation type="journal article" date="2014" name="Int. J. Syst. Evol. Microbiol.">
        <title>Complete genome sequence of Corynebacterium casei LMG S-19264T (=DSM 44701T), isolated from a smear-ripened cheese.</title>
        <authorList>
            <consortium name="US DOE Joint Genome Institute (JGI-PGF)"/>
            <person name="Walter F."/>
            <person name="Albersmeier A."/>
            <person name="Kalinowski J."/>
            <person name="Ruckert C."/>
        </authorList>
    </citation>
    <scope>NUCLEOTIDE SEQUENCE</scope>
    <source>
        <strain evidence="1">CGMCC 1.15758</strain>
    </source>
</reference>